<gene>
    <name evidence="3" type="ORF">Tci_000656</name>
</gene>
<dbReference type="Pfam" id="PF00027">
    <property type="entry name" value="cNMP_binding"/>
    <property type="match status" value="1"/>
</dbReference>
<dbReference type="EMBL" id="BKCJ010000013">
    <property type="protein sequence ID" value="GEU28678.1"/>
    <property type="molecule type" value="Genomic_DNA"/>
</dbReference>
<evidence type="ECO:0000313" key="3">
    <source>
        <dbReference type="EMBL" id="GEU28678.1"/>
    </source>
</evidence>
<dbReference type="InterPro" id="IPR000595">
    <property type="entry name" value="cNMP-bd_dom"/>
</dbReference>
<reference evidence="3" key="1">
    <citation type="journal article" date="2019" name="Sci. Rep.">
        <title>Draft genome of Tanacetum cinerariifolium, the natural source of mosquito coil.</title>
        <authorList>
            <person name="Yamashiro T."/>
            <person name="Shiraishi A."/>
            <person name="Satake H."/>
            <person name="Nakayama K."/>
        </authorList>
    </citation>
    <scope>NUCLEOTIDE SEQUENCE</scope>
</reference>
<accession>A0A699GIW2</accession>
<feature type="domain" description="Cyclic nucleotide-binding" evidence="2">
    <location>
        <begin position="1146"/>
        <end position="1187"/>
    </location>
</feature>
<dbReference type="Gene3D" id="2.60.120.10">
    <property type="entry name" value="Jelly Rolls"/>
    <property type="match status" value="1"/>
</dbReference>
<comment type="caution">
    <text evidence="3">The sequence shown here is derived from an EMBL/GenBank/DDBJ whole genome shotgun (WGS) entry which is preliminary data.</text>
</comment>
<protein>
    <recommendedName>
        <fullName evidence="2">Cyclic nucleotide-binding domain-containing protein</fullName>
    </recommendedName>
</protein>
<evidence type="ECO:0000256" key="1">
    <source>
        <dbReference type="SAM" id="MobiDB-lite"/>
    </source>
</evidence>
<sequence length="1601" mass="169847">MVLAPWVSLVLDRHGEEVTTSRPGQLVDPEQVAGIGDLRFLGQVLAFEGKRDVVSVTVLELGVEEAGFLRKIRIARDVVGARVVTVAVVVGHARVDLAQVIPQRGVVAVLRQAGVRQHRAVERVDTLGAGRVLVGHAGVIDVAAKAAQPAWQEGERGARGQFQALGGGALAVDSLRDVELFAGLEQVHAADDLLFQDVARDILLEQAKAQLAVGARIVFEAQVRVRGAERLQVRIAGRAIVGAVAAEGLVAAVADAVRIGHQQVDAGTRHHLGQAEAHHELLRDGPGHQVKAGQVVVVLVVHAGDAVGQHPVHVAIGAGLAGQADRVRLRSRRFHLGARVAHAHVAPDLVACQFGVEVHAQVRGAHFFVDHVGGNLRVHIAVVPEGAVHVVEVEVRRVEIRHRGAVHGRHEVRRDVGDLVVAAEEGAGRRAAHRVDQCLHFGAVHVLARVIAVDETRVVGPAHGAGVIRIVVDGLVDIGAAYQDVVRAAFQVVAVAGQVAAAVVALGRRFAPLHAAPQLGEEWRGQAVFQVQFELVFRVLGFVRPVLQLRLHVRAGIVRRIPGREVEVRQALRVERHFQARRVLGQHDAVGLVVIGGARAAGQAVDFQRAALVIEAGGGVVGVDLELEVARGRAEGALPALPRDVVAAARGVAGDVMVFHRDAARRGRGGHGKTGAGRRLRAIGAEHGGGARIGQARDRGEIGAVVTVVQALVLAIGLVADKCLHLVAHLVLRRQFGRRALVVAGPDAVTGRAGRVVVPLLVAGGDLGGGQVRIVGAAGGRTDGGHCRIERRDGFLGRVIPVAQEAPRGVARKIAAGAHVVVDDVGHHAQAALQVLVGDQQAAARLHAAPAVGVFAGQRCGDREFLEVERLARGDHHGAAHAALGQVRGAALVHVDRADQLRRQLAQLGAAARIAIGAQHRHAVDLHPVQVRLHAADRHLRALAEVARELHARDARQRLAHVLVGELVDVFRHQRIGNRRIADLAVDGRRHRFARAHHGDHAGWRDVVRRARHGLRRRRRRWCRRRRRRWCRRRRRRGIGGLRCCAAAGQGGQRGDGGSDGNNAGAPGGVAKAGLIRWCHDGLRMSWPLAGPCVYDQLVIAFYDQALPTIAARELERMERFGVRACYRDGEMMFEAGSRALGTFGMFVVLRGKIRISRYDGLGNSSVITEHGPGEFAGEMSQLSDAPTLVNGHARGMRSGVGCSPQSCAPARAAGVADQYRHAPQGARPPPRRAGARAVRALHAAVAGLAAGRVPGRQRAEKSHAGGPWTAPGHPARARLGPGVGRDRGGRRTGGTGHGCLCGVRGPVGAGAGNACLRRPGRRQRAHRKLPGFSHRDLGPRIGWPRLRAVQEVRRGDGHSGAGRSADLRYRAAAGGNVRQPAAPAGAQRGDRVRRPLPAPGAAQSAAVRGQGRVLLGVAAGRPPVRQRRSDAGRRRQFSRPGGRVPGRSCGQGAYPDPARQPGRHHVQLPDRTDRSHVQHRAAPAVGNHGARRHGRRGPAAGAGGRQGFRADRLRCGGSARRPGCPGNASGPGHQRAGRVCHRRRSCRIDQARGGGGGRRRGRGLADPRLPGAPELSHAPTAGAQFGRSVRTLSVGDEVGR</sequence>
<feature type="compositionally biased region" description="Basic and acidic residues" evidence="1">
    <location>
        <begin position="1468"/>
        <end position="1477"/>
    </location>
</feature>
<evidence type="ECO:0000259" key="2">
    <source>
        <dbReference type="PROSITE" id="PS50042"/>
    </source>
</evidence>
<feature type="compositionally biased region" description="Basic residues" evidence="1">
    <location>
        <begin position="1536"/>
        <end position="1546"/>
    </location>
</feature>
<dbReference type="InterPro" id="IPR014710">
    <property type="entry name" value="RmlC-like_jellyroll"/>
</dbReference>
<feature type="region of interest" description="Disordered" evidence="1">
    <location>
        <begin position="1375"/>
        <end position="1601"/>
    </location>
</feature>
<proteinExistence type="predicted"/>
<feature type="region of interest" description="Disordered" evidence="1">
    <location>
        <begin position="1254"/>
        <end position="1294"/>
    </location>
</feature>
<dbReference type="CDD" id="cd00038">
    <property type="entry name" value="CAP_ED"/>
    <property type="match status" value="1"/>
</dbReference>
<dbReference type="InterPro" id="IPR018490">
    <property type="entry name" value="cNMP-bd_dom_sf"/>
</dbReference>
<name>A0A699GIW2_TANCI</name>
<dbReference type="SUPFAM" id="SSF51206">
    <property type="entry name" value="cAMP-binding domain-like"/>
    <property type="match status" value="1"/>
</dbReference>
<organism evidence="3">
    <name type="scientific">Tanacetum cinerariifolium</name>
    <name type="common">Dalmatian daisy</name>
    <name type="synonym">Chrysanthemum cinerariifolium</name>
    <dbReference type="NCBI Taxonomy" id="118510"/>
    <lineage>
        <taxon>Eukaryota</taxon>
        <taxon>Viridiplantae</taxon>
        <taxon>Streptophyta</taxon>
        <taxon>Embryophyta</taxon>
        <taxon>Tracheophyta</taxon>
        <taxon>Spermatophyta</taxon>
        <taxon>Magnoliopsida</taxon>
        <taxon>eudicotyledons</taxon>
        <taxon>Gunneridae</taxon>
        <taxon>Pentapetalae</taxon>
        <taxon>asterids</taxon>
        <taxon>campanulids</taxon>
        <taxon>Asterales</taxon>
        <taxon>Asteraceae</taxon>
        <taxon>Asteroideae</taxon>
        <taxon>Anthemideae</taxon>
        <taxon>Anthemidinae</taxon>
        <taxon>Tanacetum</taxon>
    </lineage>
</organism>
<dbReference type="PROSITE" id="PS50042">
    <property type="entry name" value="CNMP_BINDING_3"/>
    <property type="match status" value="1"/>
</dbReference>